<keyword evidence="15" id="KW-1185">Reference proteome</keyword>
<dbReference type="SUPFAM" id="SSF55083">
    <property type="entry name" value="6-hydroxymethyl-7,8-dihydropterin pyrophosphokinase, HPPK"/>
    <property type="match status" value="1"/>
</dbReference>
<evidence type="ECO:0000259" key="13">
    <source>
        <dbReference type="PROSITE" id="PS00794"/>
    </source>
</evidence>
<keyword evidence="9" id="KW-0289">Folate biosynthesis</keyword>
<evidence type="ECO:0000256" key="8">
    <source>
        <dbReference type="ARBA" id="ARBA00022840"/>
    </source>
</evidence>
<evidence type="ECO:0000256" key="5">
    <source>
        <dbReference type="ARBA" id="ARBA00022679"/>
    </source>
</evidence>
<evidence type="ECO:0000256" key="2">
    <source>
        <dbReference type="ARBA" id="ARBA00005810"/>
    </source>
</evidence>
<dbReference type="InterPro" id="IPR000550">
    <property type="entry name" value="Hppk"/>
</dbReference>
<dbReference type="EMBL" id="JBHSKT010000002">
    <property type="protein sequence ID" value="MFC5269728.1"/>
    <property type="molecule type" value="Genomic_DNA"/>
</dbReference>
<keyword evidence="6" id="KW-0547">Nucleotide-binding</keyword>
<evidence type="ECO:0000256" key="11">
    <source>
        <dbReference type="ARBA" id="ARBA00029766"/>
    </source>
</evidence>
<dbReference type="RefSeq" id="WP_378016108.1">
    <property type="nucleotide sequence ID" value="NZ_JBHSKT010000002.1"/>
</dbReference>
<comment type="function">
    <text evidence="10">Catalyzes the transfer of pyrophosphate from adenosine triphosphate (ATP) to 6-hydroxymethyl-7,8-dihydropterin, an enzymatic step in folate biosynthesis pathway.</text>
</comment>
<dbReference type="Pfam" id="PF01288">
    <property type="entry name" value="HPPK"/>
    <property type="match status" value="1"/>
</dbReference>
<proteinExistence type="inferred from homology"/>
<dbReference type="EC" id="2.7.6.3" evidence="3"/>
<dbReference type="Gene3D" id="3.30.70.560">
    <property type="entry name" value="7,8-Dihydro-6-hydroxymethylpterin-pyrophosphokinase HPPK"/>
    <property type="match status" value="1"/>
</dbReference>
<evidence type="ECO:0000256" key="10">
    <source>
        <dbReference type="ARBA" id="ARBA00029409"/>
    </source>
</evidence>
<sequence length="166" mass="18784">MTNAFLLLGSNIGDRLAFLDLAISSLKKSAGEIKNLSSVYETAAWGNTEQQAFLNQVLELQTSLLPEQLLAQIYQIEKAAGRIRTEHWGPRELDIDILFFGDQRVNLPNLSVPHPQLHLRRFTLLPLAEIAPDLVHPTLRKSVYELLQSCPDKLEAHLYHHGRIDL</sequence>
<evidence type="ECO:0000256" key="1">
    <source>
        <dbReference type="ARBA" id="ARBA00005051"/>
    </source>
</evidence>
<evidence type="ECO:0000256" key="3">
    <source>
        <dbReference type="ARBA" id="ARBA00013253"/>
    </source>
</evidence>
<evidence type="ECO:0000313" key="15">
    <source>
        <dbReference type="Proteomes" id="UP001596161"/>
    </source>
</evidence>
<keyword evidence="7" id="KW-0418">Kinase</keyword>
<dbReference type="Proteomes" id="UP001596161">
    <property type="component" value="Unassembled WGS sequence"/>
</dbReference>
<dbReference type="CDD" id="cd00483">
    <property type="entry name" value="HPPK"/>
    <property type="match status" value="1"/>
</dbReference>
<name>A0ABW0E8Z6_9BACT</name>
<accession>A0ABW0E8Z6</accession>
<evidence type="ECO:0000256" key="9">
    <source>
        <dbReference type="ARBA" id="ARBA00022909"/>
    </source>
</evidence>
<keyword evidence="8" id="KW-0067">ATP-binding</keyword>
<reference evidence="15" key="1">
    <citation type="journal article" date="2019" name="Int. J. Syst. Evol. Microbiol.">
        <title>The Global Catalogue of Microorganisms (GCM) 10K type strain sequencing project: providing services to taxonomists for standard genome sequencing and annotation.</title>
        <authorList>
            <consortium name="The Broad Institute Genomics Platform"/>
            <consortium name="The Broad Institute Genome Sequencing Center for Infectious Disease"/>
            <person name="Wu L."/>
            <person name="Ma J."/>
        </authorList>
    </citation>
    <scope>NUCLEOTIDE SEQUENCE [LARGE SCALE GENOMIC DNA]</scope>
    <source>
        <strain evidence="15">KACC 12602</strain>
    </source>
</reference>
<dbReference type="PANTHER" id="PTHR43071">
    <property type="entry name" value="2-AMINO-4-HYDROXY-6-HYDROXYMETHYLDIHYDROPTERIDINE PYROPHOSPHOKINASE"/>
    <property type="match status" value="1"/>
</dbReference>
<dbReference type="PANTHER" id="PTHR43071:SF1">
    <property type="entry name" value="2-AMINO-4-HYDROXY-6-HYDROXYMETHYLDIHYDROPTERIDINE PYROPHOSPHOKINASE"/>
    <property type="match status" value="1"/>
</dbReference>
<dbReference type="GO" id="GO:0003848">
    <property type="term" value="F:2-amino-4-hydroxy-6-hydroxymethyldihydropteridine diphosphokinase activity"/>
    <property type="evidence" value="ECO:0007669"/>
    <property type="project" value="UniProtKB-EC"/>
</dbReference>
<dbReference type="NCBIfam" id="TIGR01498">
    <property type="entry name" value="folK"/>
    <property type="match status" value="1"/>
</dbReference>
<dbReference type="InterPro" id="IPR035907">
    <property type="entry name" value="Hppk_sf"/>
</dbReference>
<dbReference type="PROSITE" id="PS00794">
    <property type="entry name" value="HPPK"/>
    <property type="match status" value="1"/>
</dbReference>
<gene>
    <name evidence="14" type="primary">folK</name>
    <name evidence="14" type="ORF">ACFPIB_03840</name>
</gene>
<evidence type="ECO:0000256" key="6">
    <source>
        <dbReference type="ARBA" id="ARBA00022741"/>
    </source>
</evidence>
<keyword evidence="5 14" id="KW-0808">Transferase</keyword>
<evidence type="ECO:0000256" key="4">
    <source>
        <dbReference type="ARBA" id="ARBA00016218"/>
    </source>
</evidence>
<organism evidence="14 15">
    <name type="scientific">Adhaeribacter terreus</name>
    <dbReference type="NCBI Taxonomy" id="529703"/>
    <lineage>
        <taxon>Bacteria</taxon>
        <taxon>Pseudomonadati</taxon>
        <taxon>Bacteroidota</taxon>
        <taxon>Cytophagia</taxon>
        <taxon>Cytophagales</taxon>
        <taxon>Hymenobacteraceae</taxon>
        <taxon>Adhaeribacter</taxon>
    </lineage>
</organism>
<comment type="caution">
    <text evidence="14">The sequence shown here is derived from an EMBL/GenBank/DDBJ whole genome shotgun (WGS) entry which is preliminary data.</text>
</comment>
<feature type="domain" description="7,8-dihydro-6-hydroxymethylpterin-pyrophosphokinase" evidence="13">
    <location>
        <begin position="87"/>
        <end position="98"/>
    </location>
</feature>
<protein>
    <recommendedName>
        <fullName evidence="4">2-amino-4-hydroxy-6-hydroxymethyldihydropteridine pyrophosphokinase</fullName>
        <ecNumber evidence="3">2.7.6.3</ecNumber>
    </recommendedName>
    <alternativeName>
        <fullName evidence="11">6-hydroxymethyl-7,8-dihydropterin pyrophosphokinase</fullName>
    </alternativeName>
    <alternativeName>
        <fullName evidence="12">7,8-dihydro-6-hydroxymethylpterin-pyrophosphokinase</fullName>
    </alternativeName>
</protein>
<comment type="similarity">
    <text evidence="2">Belongs to the HPPK family.</text>
</comment>
<evidence type="ECO:0000256" key="7">
    <source>
        <dbReference type="ARBA" id="ARBA00022777"/>
    </source>
</evidence>
<evidence type="ECO:0000313" key="14">
    <source>
        <dbReference type="EMBL" id="MFC5269728.1"/>
    </source>
</evidence>
<comment type="pathway">
    <text evidence="1">Cofactor biosynthesis; tetrahydrofolate biosynthesis; 2-amino-4-hydroxy-6-hydroxymethyl-7,8-dihydropteridine diphosphate from 7,8-dihydroneopterin triphosphate: step 4/4.</text>
</comment>
<evidence type="ECO:0000256" key="12">
    <source>
        <dbReference type="ARBA" id="ARBA00033413"/>
    </source>
</evidence>